<evidence type="ECO:0000313" key="1">
    <source>
        <dbReference type="EMBL" id="AAY24978.1"/>
    </source>
</evidence>
<name>Q4KPD5_9VIRU</name>
<protein>
    <submittedName>
        <fullName evidence="1">ORF 52</fullName>
    </submittedName>
</protein>
<organism evidence="1 2">
    <name type="scientific">Haloarcula hispanica SH1 virus</name>
    <dbReference type="NCBI Taxonomy" id="326574"/>
    <lineage>
        <taxon>Viruses</taxon>
        <taxon>Singelaviria</taxon>
        <taxon>Helvetiavirae</taxon>
        <taxon>Dividoviricota</taxon>
        <taxon>Laserviricetes</taxon>
        <taxon>Halopanivirales</taxon>
        <taxon>Sphaerolipoviridae</taxon>
        <taxon>Alphasphaerolipovirus</taxon>
        <taxon>Alphasphaerolipovirus serpentinense</taxon>
    </lineage>
</organism>
<evidence type="ECO:0000313" key="2">
    <source>
        <dbReference type="Proteomes" id="UP000001469"/>
    </source>
</evidence>
<dbReference type="EMBL" id="AY950802">
    <property type="protein sequence ID" value="AAY24978.1"/>
    <property type="molecule type" value="Genomic_DNA"/>
</dbReference>
<dbReference type="RefSeq" id="YP_271909.1">
    <property type="nucleotide sequence ID" value="NC_007217.1"/>
</dbReference>
<proteinExistence type="predicted"/>
<dbReference type="KEGG" id="vg:5176963"/>
<sequence length="82" mass="9038">MSDTMTCEVCNFTDYASNGSISRRTAEFEADDGAILSKDWTICDGCAERHLRTQTPTCPFCLEPVLQDEDPRDCPARTEAGA</sequence>
<keyword evidence="2" id="KW-1185">Reference proteome</keyword>
<dbReference type="GeneID" id="5176963"/>
<reference evidence="1 2" key="1">
    <citation type="journal article" date="2005" name="J. Virol.">
        <title>Constituents of SH1, a novel lipid-containing virus infecting the halophilic euryarchaeon Haloarcula hispanica.</title>
        <authorList>
            <person name="Bamford D.H."/>
            <person name="Ravantti J.J."/>
            <person name="Ronnholm G."/>
            <person name="Laurinavicius S."/>
            <person name="Kukkaro P."/>
            <person name="Dyall-Smith M."/>
            <person name="Somerharju P."/>
            <person name="Kalkkinen N."/>
            <person name="Bamford J.K."/>
        </authorList>
    </citation>
    <scope>NUCLEOTIDE SEQUENCE</scope>
</reference>
<accession>Q4KPD5</accession>
<dbReference type="Proteomes" id="UP000001469">
    <property type="component" value="Segment"/>
</dbReference>